<organism evidence="2 3">
    <name type="scientific">Vibrio phage JA-1</name>
    <dbReference type="NCBI Taxonomy" id="1283071"/>
    <lineage>
        <taxon>Viruses</taxon>
        <taxon>Duplodnaviria</taxon>
        <taxon>Heunggongvirae</taxon>
        <taxon>Uroviricota</taxon>
        <taxon>Caudoviricetes</taxon>
        <taxon>Schitoviridae</taxon>
        <taxon>Pacinivirus</taxon>
        <taxon>Pacinivirus VCO139</taxon>
    </lineage>
</organism>
<keyword evidence="2" id="KW-0547">Nucleotide-binding</keyword>
<sequence>MQNISKELLKMKLNQDQEQVLKSLVTFMAMPSAKDIIVDAPAGCGKGYLINYIEKNRSNIIDRVKMVYEQFNQQFYYTATTNEAVSNLPSTASTIYSFTGLRPNYDGSFFKKINSNLTASVVIIDEASYIDEQAYKAIRKQLPNAKIIWVMDQYQLAPVKSDEPYIPTLGFKVLPMNTVERNKGHIQSVSMLLRDAVANKTNIDLTRYTDGLSVELLSPTEFDNKIIHEYSTRPNEELKYLGFTNETVKLYNNAIHKNVFKNPSFPHVGARALINKYNDNIRHRVGTPLNILSVNYVNVTLDYGIEITEVHLDTSLGSLILCDSKVPAKVYNPNKFLYSEITLPYACTVHKSQGQSIDTIFIDLPDIERCWDKEMVRRLRYVAWSRAINKIYLKGY</sequence>
<dbReference type="RefSeq" id="YP_008126801.1">
    <property type="nucleotide sequence ID" value="NC_021540.1"/>
</dbReference>
<keyword evidence="2" id="KW-0347">Helicase</keyword>
<feature type="domain" description="UvrD-like helicase C-terminal" evidence="1">
    <location>
        <begin position="345"/>
        <end position="393"/>
    </location>
</feature>
<evidence type="ECO:0000313" key="3">
    <source>
        <dbReference type="Proteomes" id="UP000014320"/>
    </source>
</evidence>
<dbReference type="EMBL" id="KC438282">
    <property type="protein sequence ID" value="AGI61791.1"/>
    <property type="molecule type" value="Genomic_DNA"/>
</dbReference>
<dbReference type="InterPro" id="IPR027417">
    <property type="entry name" value="P-loop_NTPase"/>
</dbReference>
<keyword evidence="2" id="KW-0067">ATP-binding</keyword>
<dbReference type="CDD" id="cd18809">
    <property type="entry name" value="SF1_C_RecD"/>
    <property type="match status" value="1"/>
</dbReference>
<dbReference type="GO" id="GO:0004386">
    <property type="term" value="F:helicase activity"/>
    <property type="evidence" value="ECO:0007669"/>
    <property type="project" value="UniProtKB-KW"/>
</dbReference>
<evidence type="ECO:0000259" key="1">
    <source>
        <dbReference type="Pfam" id="PF13538"/>
    </source>
</evidence>
<dbReference type="InterPro" id="IPR027785">
    <property type="entry name" value="UvrD-like_helicase_C"/>
</dbReference>
<reference evidence="2 3" key="1">
    <citation type="journal article" date="2013" name="Virol. J.">
        <title>Whole genome sequencing and comparative genomic analyses of two Vibrio cholerae O139 Bengal-specific Podoviruses to other N4-like phages reveal extensive genetic diversity.</title>
        <authorList>
            <person name="Fouts D.E."/>
            <person name="Klumpp J."/>
            <person name="Bishop-Lilly K.A."/>
            <person name="Rajavel M."/>
            <person name="Willner K.M."/>
            <person name="Butani A."/>
            <person name="Henry M."/>
            <person name="Biswas B."/>
            <person name="Li M."/>
            <person name="Albert M.J."/>
            <person name="Loessner M.J."/>
            <person name="Calendar R."/>
            <person name="Sozhamannan S."/>
        </authorList>
    </citation>
    <scope>NUCLEOTIDE SEQUENCE [LARGE SCALE GENOMIC DNA]</scope>
</reference>
<dbReference type="Pfam" id="PF13245">
    <property type="entry name" value="AAA_19"/>
    <property type="match status" value="1"/>
</dbReference>
<dbReference type="GeneID" id="16194902"/>
<gene>
    <name evidence="2" type="ORF">JA1_0038</name>
</gene>
<dbReference type="Pfam" id="PF13538">
    <property type="entry name" value="UvrD_C_2"/>
    <property type="match status" value="1"/>
</dbReference>
<keyword evidence="2" id="KW-0378">Hydrolase</keyword>
<dbReference type="OrthoDB" id="5394at10239"/>
<dbReference type="KEGG" id="vg:16194902"/>
<protein>
    <submittedName>
        <fullName evidence="2">DNA helicase</fullName>
    </submittedName>
</protein>
<dbReference type="Proteomes" id="UP000014320">
    <property type="component" value="Segment"/>
</dbReference>
<accession>R9R4R0</accession>
<evidence type="ECO:0000313" key="2">
    <source>
        <dbReference type="EMBL" id="AGI61791.1"/>
    </source>
</evidence>
<proteinExistence type="predicted"/>
<dbReference type="Gene3D" id="3.40.50.300">
    <property type="entry name" value="P-loop containing nucleotide triphosphate hydrolases"/>
    <property type="match status" value="2"/>
</dbReference>
<dbReference type="SUPFAM" id="SSF52540">
    <property type="entry name" value="P-loop containing nucleoside triphosphate hydrolases"/>
    <property type="match status" value="1"/>
</dbReference>
<name>R9R4R0_9CAUD</name>